<protein>
    <submittedName>
        <fullName evidence="2">Uncharacterized protein</fullName>
    </submittedName>
</protein>
<keyword evidence="3" id="KW-1185">Reference proteome</keyword>
<feature type="compositionally biased region" description="Basic and acidic residues" evidence="1">
    <location>
        <begin position="72"/>
        <end position="85"/>
    </location>
</feature>
<reference evidence="2 3" key="1">
    <citation type="submission" date="2018-11" db="EMBL/GenBank/DDBJ databases">
        <authorList>
            <consortium name="Pathogen Informatics"/>
        </authorList>
    </citation>
    <scope>NUCLEOTIDE SEQUENCE [LARGE SCALE GENOMIC DNA]</scope>
</reference>
<proteinExistence type="predicted"/>
<accession>A0A3P7LLM0</accession>
<dbReference type="AlphaFoldDB" id="A0A3P7LLM0"/>
<name>A0A3P7LLM0_DIBLA</name>
<feature type="compositionally biased region" description="Polar residues" evidence="1">
    <location>
        <begin position="46"/>
        <end position="61"/>
    </location>
</feature>
<dbReference type="OrthoDB" id="10497636at2759"/>
<organism evidence="2 3">
    <name type="scientific">Dibothriocephalus latus</name>
    <name type="common">Fish tapeworm</name>
    <name type="synonym">Diphyllobothrium latum</name>
    <dbReference type="NCBI Taxonomy" id="60516"/>
    <lineage>
        <taxon>Eukaryota</taxon>
        <taxon>Metazoa</taxon>
        <taxon>Spiralia</taxon>
        <taxon>Lophotrochozoa</taxon>
        <taxon>Platyhelminthes</taxon>
        <taxon>Cestoda</taxon>
        <taxon>Eucestoda</taxon>
        <taxon>Diphyllobothriidea</taxon>
        <taxon>Diphyllobothriidae</taxon>
        <taxon>Dibothriocephalus</taxon>
    </lineage>
</organism>
<evidence type="ECO:0000256" key="1">
    <source>
        <dbReference type="SAM" id="MobiDB-lite"/>
    </source>
</evidence>
<feature type="region of interest" description="Disordered" evidence="1">
    <location>
        <begin position="40"/>
        <end position="85"/>
    </location>
</feature>
<gene>
    <name evidence="2" type="ORF">DILT_LOCUS7624</name>
</gene>
<evidence type="ECO:0000313" key="3">
    <source>
        <dbReference type="Proteomes" id="UP000281553"/>
    </source>
</evidence>
<evidence type="ECO:0000313" key="2">
    <source>
        <dbReference type="EMBL" id="VDN11793.1"/>
    </source>
</evidence>
<dbReference type="Proteomes" id="UP000281553">
    <property type="component" value="Unassembled WGS sequence"/>
</dbReference>
<dbReference type="EMBL" id="UYRU01052282">
    <property type="protein sequence ID" value="VDN11793.1"/>
    <property type="molecule type" value="Genomic_DNA"/>
</dbReference>
<sequence length="85" mass="9336">MRVARASNKTERELLEAWVSHPNSINRHVDKPPCYIAIRCRDQKPGPSSSTSVQATTSRSHAITPGTPVGDTIRDRENGLGVNKD</sequence>